<gene>
    <name evidence="3" type="ORF">Tco_0858336</name>
</gene>
<sequence length="573" mass="64340">MMNKNFVELMRQIQTIKSVDTKYETCGGPHSFTECPATEGYTQEAAYATAGNYYSRAPNLQAPNLQAPNYQAQVRPSNELTNYMKSNEAILRDMQTQMKNMKTELRNEFKSMIDARTNKIKNQNNQIMNILTNMQNQNSSGLGYLPSNTVANPRGDVKATTTRSGVAYDGPSIPPTPSPLPKEVERETEAIKDKVQNTNLGSTAHVQPPVVQDTIPEPEVALKPKPKLSIPYPSRLNDQKLRENANNQMLKFLQIFQRLHFDISFTNALLHMSKFASTFKSLLSNKEKLFELANTPLNENYECLALADLGASINLMPLSIWKQLSLQELTSTRMTLELADRPVAHPKGVAEDVFVKVGKFYFPADFVVVDYDVDPRVPLILGRPFLMTARALIDVYGEELTLRVDDEAITFKVGQTSRYSCSYETVNQVNVIDVACEEYAQEVLGFSDSSSSGNPTPLDPIIASSSPSFTPFEGGDFILEEIETFLRTSKELSNLDDDYYDTEGDILYLEKLLNKDPSPTLLPIKIDNLKQVDVTMMKPSSEEPSELELKDLPSHLEYTFLEGTDKLPVIIYK</sequence>
<keyword evidence="3" id="KW-0808">Transferase</keyword>
<reference evidence="3" key="2">
    <citation type="submission" date="2022-01" db="EMBL/GenBank/DDBJ databases">
        <authorList>
            <person name="Yamashiro T."/>
            <person name="Shiraishi A."/>
            <person name="Satake H."/>
            <person name="Nakayama K."/>
        </authorList>
    </citation>
    <scope>NUCLEOTIDE SEQUENCE</scope>
</reference>
<dbReference type="EMBL" id="BQNB010013057">
    <property type="protein sequence ID" value="GJT11294.1"/>
    <property type="molecule type" value="Genomic_DNA"/>
</dbReference>
<evidence type="ECO:0000313" key="4">
    <source>
        <dbReference type="Proteomes" id="UP001151760"/>
    </source>
</evidence>
<feature type="coiled-coil region" evidence="1">
    <location>
        <begin position="84"/>
        <end position="111"/>
    </location>
</feature>
<protein>
    <submittedName>
        <fullName evidence="3">Reverse transcriptase domain-containing protein</fullName>
    </submittedName>
</protein>
<dbReference type="Gene3D" id="2.40.70.10">
    <property type="entry name" value="Acid Proteases"/>
    <property type="match status" value="1"/>
</dbReference>
<dbReference type="CDD" id="cd00303">
    <property type="entry name" value="retropepsin_like"/>
    <property type="match status" value="1"/>
</dbReference>
<evidence type="ECO:0000256" key="2">
    <source>
        <dbReference type="SAM" id="MobiDB-lite"/>
    </source>
</evidence>
<dbReference type="PANTHER" id="PTHR33067">
    <property type="entry name" value="RNA-DIRECTED DNA POLYMERASE-RELATED"/>
    <property type="match status" value="1"/>
</dbReference>
<dbReference type="InterPro" id="IPR021109">
    <property type="entry name" value="Peptidase_aspartic_dom_sf"/>
</dbReference>
<dbReference type="PANTHER" id="PTHR33067:SF9">
    <property type="entry name" value="RNA-DIRECTED DNA POLYMERASE"/>
    <property type="match status" value="1"/>
</dbReference>
<feature type="region of interest" description="Disordered" evidence="2">
    <location>
        <begin position="162"/>
        <end position="182"/>
    </location>
</feature>
<reference evidence="3" key="1">
    <citation type="journal article" date="2022" name="Int. J. Mol. Sci.">
        <title>Draft Genome of Tanacetum Coccineum: Genomic Comparison of Closely Related Tanacetum-Family Plants.</title>
        <authorList>
            <person name="Yamashiro T."/>
            <person name="Shiraishi A."/>
            <person name="Nakayama K."/>
            <person name="Satake H."/>
        </authorList>
    </citation>
    <scope>NUCLEOTIDE SEQUENCE</scope>
</reference>
<keyword evidence="4" id="KW-1185">Reference proteome</keyword>
<dbReference type="GO" id="GO:0003964">
    <property type="term" value="F:RNA-directed DNA polymerase activity"/>
    <property type="evidence" value="ECO:0007669"/>
    <property type="project" value="UniProtKB-KW"/>
</dbReference>
<proteinExistence type="predicted"/>
<evidence type="ECO:0000313" key="3">
    <source>
        <dbReference type="EMBL" id="GJT11294.1"/>
    </source>
</evidence>
<accession>A0ABQ5BCW9</accession>
<keyword evidence="3" id="KW-0695">RNA-directed DNA polymerase</keyword>
<keyword evidence="3" id="KW-0548">Nucleotidyltransferase</keyword>
<evidence type="ECO:0000256" key="1">
    <source>
        <dbReference type="SAM" id="Coils"/>
    </source>
</evidence>
<name>A0ABQ5BCW9_9ASTR</name>
<dbReference type="Proteomes" id="UP001151760">
    <property type="component" value="Unassembled WGS sequence"/>
</dbReference>
<comment type="caution">
    <text evidence="3">The sequence shown here is derived from an EMBL/GenBank/DDBJ whole genome shotgun (WGS) entry which is preliminary data.</text>
</comment>
<keyword evidence="1" id="KW-0175">Coiled coil</keyword>
<organism evidence="3 4">
    <name type="scientific">Tanacetum coccineum</name>
    <dbReference type="NCBI Taxonomy" id="301880"/>
    <lineage>
        <taxon>Eukaryota</taxon>
        <taxon>Viridiplantae</taxon>
        <taxon>Streptophyta</taxon>
        <taxon>Embryophyta</taxon>
        <taxon>Tracheophyta</taxon>
        <taxon>Spermatophyta</taxon>
        <taxon>Magnoliopsida</taxon>
        <taxon>eudicotyledons</taxon>
        <taxon>Gunneridae</taxon>
        <taxon>Pentapetalae</taxon>
        <taxon>asterids</taxon>
        <taxon>campanulids</taxon>
        <taxon>Asterales</taxon>
        <taxon>Asteraceae</taxon>
        <taxon>Asteroideae</taxon>
        <taxon>Anthemideae</taxon>
        <taxon>Anthemidinae</taxon>
        <taxon>Tanacetum</taxon>
    </lineage>
</organism>